<feature type="binding site" evidence="13">
    <location>
        <position position="146"/>
    </location>
    <ligand>
        <name>substrate</name>
    </ligand>
</feature>
<feature type="binding site" evidence="14">
    <location>
        <position position="236"/>
    </location>
    <ligand>
        <name>Mg(2+)</name>
        <dbReference type="ChEBI" id="CHEBI:18420"/>
    </ligand>
</feature>
<evidence type="ECO:0000313" key="18">
    <source>
        <dbReference type="Proteomes" id="UP000561369"/>
    </source>
</evidence>
<sequence length="432" mass="47069">MSTDNLKRSWVPTADGHPDFPLENLPLGIFNEPGGSPRGSVAIGNYLLDLTATLEAGVFEGLALEAAQAASENTLNSFFALGSPVRQAFRSALLDVLSEGSRFKDVLVDAIHLQANCQMSLPARVGNYTDFYVGIHHATNVGKLFRPDNPLLPNYKYVPIGYHGRASTLNISGTDFKRPNGQTLSGNASEPIFGPCQRLDYELEIGIWVGRGNIQGEAISISEAHEHIAGLCLLNDWSARDVQTWEYQPLGPFLSKSFATTLSPWVVTAEALQPFRCAQASRDEGDPQPLAYLLDQHDQNNGGFDIELEVLLLTAQMRDTGLQPERIALSNTTHMYWTVAQMITHHTVNGCNLNPGDLLGSGTLSGPKNGQYGSMLEITKGGSEPLLLKNLEQRSFLLDGDEVIFRARCKRPGFTSIGFGECRAKVLAAQVI</sequence>
<evidence type="ECO:0000256" key="11">
    <source>
        <dbReference type="ARBA" id="ARBA00023232"/>
    </source>
</evidence>
<evidence type="ECO:0000256" key="10">
    <source>
        <dbReference type="ARBA" id="ARBA00022878"/>
    </source>
</evidence>
<dbReference type="PANTHER" id="PTHR43069">
    <property type="entry name" value="FUMARYLACETOACETASE"/>
    <property type="match status" value="1"/>
</dbReference>
<keyword evidence="7 17" id="KW-0378">Hydrolase</keyword>
<evidence type="ECO:0000256" key="5">
    <source>
        <dbReference type="ARBA" id="ARBA00012094"/>
    </source>
</evidence>
<evidence type="ECO:0000256" key="3">
    <source>
        <dbReference type="ARBA" id="ARBA00004782"/>
    </source>
</evidence>
<evidence type="ECO:0000256" key="7">
    <source>
        <dbReference type="ARBA" id="ARBA00022801"/>
    </source>
</evidence>
<dbReference type="Pfam" id="PF09298">
    <property type="entry name" value="FAA_hydrolase_N"/>
    <property type="match status" value="1"/>
</dbReference>
<keyword evidence="10" id="KW-0828">Tyrosine catabolism</keyword>
<dbReference type="InterPro" id="IPR015377">
    <property type="entry name" value="Fumarylacetoacetase_N"/>
</dbReference>
<evidence type="ECO:0000256" key="4">
    <source>
        <dbReference type="ARBA" id="ARBA00010715"/>
    </source>
</evidence>
<keyword evidence="9 14" id="KW-0460">Magnesium</keyword>
<evidence type="ECO:0000256" key="12">
    <source>
        <dbReference type="PIRSR" id="PIRSR605959-1"/>
    </source>
</evidence>
<keyword evidence="8 14" id="KW-0106">Calcium</keyword>
<name>A0A7Y8GB19_9PSED</name>
<dbReference type="SUPFAM" id="SSF63433">
    <property type="entry name" value="Fumarylacetoacetate hydrolase, FAH, N-terminal domain"/>
    <property type="match status" value="1"/>
</dbReference>
<evidence type="ECO:0000256" key="9">
    <source>
        <dbReference type="ARBA" id="ARBA00022842"/>
    </source>
</evidence>
<dbReference type="EC" id="3.7.1.2" evidence="5"/>
<evidence type="ECO:0000256" key="8">
    <source>
        <dbReference type="ARBA" id="ARBA00022837"/>
    </source>
</evidence>
<dbReference type="InterPro" id="IPR005959">
    <property type="entry name" value="Fumarylacetoacetase"/>
</dbReference>
<dbReference type="NCBIfam" id="TIGR01266">
    <property type="entry name" value="fum_ac_acetase"/>
    <property type="match status" value="1"/>
</dbReference>
<dbReference type="UniPathway" id="UPA00139">
    <property type="reaction ID" value="UER00341"/>
</dbReference>
<comment type="cofactor">
    <cofactor evidence="1 14">
        <name>Ca(2+)</name>
        <dbReference type="ChEBI" id="CHEBI:29108"/>
    </cofactor>
</comment>
<evidence type="ECO:0000259" key="16">
    <source>
        <dbReference type="Pfam" id="PF09298"/>
    </source>
</evidence>
<dbReference type="InterPro" id="IPR036663">
    <property type="entry name" value="Fumarylacetoacetase_C_sf"/>
</dbReference>
<gene>
    <name evidence="17" type="primary">fahA</name>
    <name evidence="17" type="ORF">HX810_05410</name>
</gene>
<comment type="caution">
    <text evidence="17">The sequence shown here is derived from an EMBL/GenBank/DDBJ whole genome shotgun (WGS) entry which is preliminary data.</text>
</comment>
<dbReference type="Gene3D" id="2.30.30.230">
    <property type="entry name" value="Fumarylacetoacetase, N-terminal domain"/>
    <property type="match status" value="1"/>
</dbReference>
<organism evidence="17 18">
    <name type="scientific">Pseudomonas salomonii</name>
    <dbReference type="NCBI Taxonomy" id="191391"/>
    <lineage>
        <taxon>Bacteria</taxon>
        <taxon>Pseudomonadati</taxon>
        <taxon>Pseudomonadota</taxon>
        <taxon>Gammaproteobacteria</taxon>
        <taxon>Pseudomonadales</taxon>
        <taxon>Pseudomonadaceae</taxon>
        <taxon>Pseudomonas</taxon>
    </lineage>
</organism>
<dbReference type="InterPro" id="IPR036462">
    <property type="entry name" value="Fumarylacetoacetase_N_sf"/>
</dbReference>
<dbReference type="PANTHER" id="PTHR43069:SF2">
    <property type="entry name" value="FUMARYLACETOACETASE"/>
    <property type="match status" value="1"/>
</dbReference>
<evidence type="ECO:0000256" key="13">
    <source>
        <dbReference type="PIRSR" id="PIRSR605959-2"/>
    </source>
</evidence>
<dbReference type="EMBL" id="JACAQV010000006">
    <property type="protein sequence ID" value="NWF07112.1"/>
    <property type="molecule type" value="Genomic_DNA"/>
</dbReference>
<feature type="binding site" evidence="13">
    <location>
        <position position="363"/>
    </location>
    <ligand>
        <name>substrate</name>
    </ligand>
</feature>
<dbReference type="InterPro" id="IPR011234">
    <property type="entry name" value="Fumarylacetoacetase-like_C"/>
</dbReference>
<proteinExistence type="inferred from homology"/>
<feature type="binding site" evidence="13">
    <location>
        <position position="247"/>
    </location>
    <ligand>
        <name>substrate</name>
    </ligand>
</feature>
<dbReference type="RefSeq" id="WP_017530089.1">
    <property type="nucleotide sequence ID" value="NZ_JACAQV010000006.1"/>
</dbReference>
<dbReference type="Gene3D" id="3.90.850.10">
    <property type="entry name" value="Fumarylacetoacetase-like, C-terminal domain"/>
    <property type="match status" value="1"/>
</dbReference>
<dbReference type="SUPFAM" id="SSF56529">
    <property type="entry name" value="FAH"/>
    <property type="match status" value="1"/>
</dbReference>
<accession>A0A7Y8GB19</accession>
<dbReference type="GO" id="GO:0004334">
    <property type="term" value="F:fumarylacetoacetase activity"/>
    <property type="evidence" value="ECO:0007669"/>
    <property type="project" value="UniProtKB-EC"/>
</dbReference>
<feature type="binding site" evidence="13">
    <location>
        <position position="243"/>
    </location>
    <ligand>
        <name>substrate</name>
    </ligand>
</feature>
<feature type="binding site" evidence="14">
    <location>
        <position position="236"/>
    </location>
    <ligand>
        <name>Ca(2+)</name>
        <dbReference type="ChEBI" id="CHEBI:29108"/>
    </ligand>
</feature>
<comment type="cofactor">
    <cofactor evidence="2 14">
        <name>Mg(2+)</name>
        <dbReference type="ChEBI" id="CHEBI:18420"/>
    </cofactor>
</comment>
<feature type="active site" description="Proton acceptor" evidence="12">
    <location>
        <position position="137"/>
    </location>
</feature>
<feature type="binding site" evidence="14">
    <location>
        <position position="256"/>
    </location>
    <ligand>
        <name>Mg(2+)</name>
        <dbReference type="ChEBI" id="CHEBI:18420"/>
    </ligand>
</feature>
<evidence type="ECO:0000256" key="14">
    <source>
        <dbReference type="PIRSR" id="PIRSR605959-3"/>
    </source>
</evidence>
<evidence type="ECO:0000256" key="6">
    <source>
        <dbReference type="ARBA" id="ARBA00022723"/>
    </source>
</evidence>
<feature type="binding site" evidence="14">
    <location>
        <position position="130"/>
    </location>
    <ligand>
        <name>Ca(2+)</name>
        <dbReference type="ChEBI" id="CHEBI:29108"/>
    </ligand>
</feature>
<dbReference type="GO" id="GO:0046872">
    <property type="term" value="F:metal ion binding"/>
    <property type="evidence" value="ECO:0007669"/>
    <property type="project" value="UniProtKB-KW"/>
</dbReference>
<keyword evidence="11" id="KW-0585">Phenylalanine catabolism</keyword>
<feature type="binding site" evidence="14">
    <location>
        <position position="204"/>
    </location>
    <ligand>
        <name>Ca(2+)</name>
        <dbReference type="ChEBI" id="CHEBI:29108"/>
    </ligand>
</feature>
<feature type="binding site" evidence="14">
    <location>
        <position position="202"/>
    </location>
    <ligand>
        <name>Ca(2+)</name>
        <dbReference type="ChEBI" id="CHEBI:29108"/>
    </ligand>
</feature>
<dbReference type="Pfam" id="PF01557">
    <property type="entry name" value="FAA_hydrolase"/>
    <property type="match status" value="1"/>
</dbReference>
<evidence type="ECO:0000256" key="2">
    <source>
        <dbReference type="ARBA" id="ARBA00001946"/>
    </source>
</evidence>
<comment type="similarity">
    <text evidence="4">Belongs to the hydratase/decarboxylase family.</text>
</comment>
<dbReference type="Proteomes" id="UP000561369">
    <property type="component" value="Unassembled WGS sequence"/>
</dbReference>
<evidence type="ECO:0000256" key="1">
    <source>
        <dbReference type="ARBA" id="ARBA00001913"/>
    </source>
</evidence>
<feature type="domain" description="Fumarylacetoacetase-like C-terminal" evidence="15">
    <location>
        <begin position="136"/>
        <end position="426"/>
    </location>
</feature>
<comment type="pathway">
    <text evidence="3">Amino-acid degradation; L-phenylalanine degradation; acetoacetate and fumarate from L-phenylalanine: step 6/6.</text>
</comment>
<reference evidence="17 18" key="1">
    <citation type="submission" date="2020-04" db="EMBL/GenBank/DDBJ databases">
        <title>Molecular characterization of pseudomonads from Agaricus bisporus reveal novel blotch 2 pathogens in Western Europe.</title>
        <authorList>
            <person name="Taparia T."/>
            <person name="Krijger M."/>
            <person name="Haynes E."/>
            <person name="Elpinstone J.G."/>
            <person name="Noble R."/>
            <person name="Van Der Wolf J."/>
        </authorList>
    </citation>
    <scope>NUCLEOTIDE SEQUENCE [LARGE SCALE GENOMIC DNA]</scope>
    <source>
        <strain evidence="17 18">IPO3765</strain>
    </source>
</reference>
<dbReference type="GO" id="GO:0006559">
    <property type="term" value="P:L-phenylalanine catabolic process"/>
    <property type="evidence" value="ECO:0007669"/>
    <property type="project" value="UniProtKB-UniPathway"/>
</dbReference>
<protein>
    <recommendedName>
        <fullName evidence="5">fumarylacetoacetase</fullName>
        <ecNumber evidence="5">3.7.1.2</ecNumber>
    </recommendedName>
</protein>
<feature type="binding site" evidence="13">
    <location>
        <position position="132"/>
    </location>
    <ligand>
        <name>substrate</name>
    </ligand>
</feature>
<dbReference type="GO" id="GO:1902000">
    <property type="term" value="P:homogentisate catabolic process"/>
    <property type="evidence" value="ECO:0007669"/>
    <property type="project" value="TreeGrafter"/>
</dbReference>
<dbReference type="AlphaFoldDB" id="A0A7Y8GB19"/>
<evidence type="ECO:0000313" key="17">
    <source>
        <dbReference type="EMBL" id="NWF07112.1"/>
    </source>
</evidence>
<feature type="binding site" evidence="14">
    <location>
        <position position="260"/>
    </location>
    <ligand>
        <name>Mg(2+)</name>
        <dbReference type="ChEBI" id="CHEBI:18420"/>
    </ligand>
</feature>
<keyword evidence="6 14" id="KW-0479">Metal-binding</keyword>
<evidence type="ECO:0000259" key="15">
    <source>
        <dbReference type="Pfam" id="PF01557"/>
    </source>
</evidence>
<dbReference type="GO" id="GO:0006572">
    <property type="term" value="P:L-tyrosine catabolic process"/>
    <property type="evidence" value="ECO:0007669"/>
    <property type="project" value="UniProtKB-KW"/>
</dbReference>
<feature type="domain" description="Fumarylacetoacetase N-terminal" evidence="16">
    <location>
        <begin position="23"/>
        <end position="122"/>
    </location>
</feature>